<reference evidence="3 4" key="1">
    <citation type="journal article" date="2020" name="G3 (Bethesda)">
        <title>Improved Reference Genome for Cyclotella cryptica CCMP332, a Model for Cell Wall Morphogenesis, Salinity Adaptation, and Lipid Production in Diatoms (Bacillariophyta).</title>
        <authorList>
            <person name="Roberts W.R."/>
            <person name="Downey K.M."/>
            <person name="Ruck E.C."/>
            <person name="Traller J.C."/>
            <person name="Alverson A.J."/>
        </authorList>
    </citation>
    <scope>NUCLEOTIDE SEQUENCE [LARGE SCALE GENOMIC DNA]</scope>
    <source>
        <strain evidence="3 4">CCMP332</strain>
    </source>
</reference>
<dbReference type="InterPro" id="IPR011990">
    <property type="entry name" value="TPR-like_helical_dom_sf"/>
</dbReference>
<dbReference type="Gene3D" id="1.25.40.10">
    <property type="entry name" value="Tetratricopeptide repeat domain"/>
    <property type="match status" value="2"/>
</dbReference>
<comment type="caution">
    <text evidence="3">The sequence shown here is derived from an EMBL/GenBank/DDBJ whole genome shotgun (WGS) entry which is preliminary data.</text>
</comment>
<evidence type="ECO:0000313" key="3">
    <source>
        <dbReference type="EMBL" id="KAL3789346.1"/>
    </source>
</evidence>
<dbReference type="InterPro" id="IPR050767">
    <property type="entry name" value="Sel1_AlgK"/>
</dbReference>
<gene>
    <name evidence="3" type="ORF">HJC23_006500</name>
</gene>
<dbReference type="SUPFAM" id="SSF81901">
    <property type="entry name" value="HCP-like"/>
    <property type="match status" value="1"/>
</dbReference>
<evidence type="ECO:0000256" key="2">
    <source>
        <dbReference type="SAM" id="SignalP"/>
    </source>
</evidence>
<comment type="similarity">
    <text evidence="1">Belongs to the sel-1 family.</text>
</comment>
<dbReference type="EMBL" id="JABMIG020000142">
    <property type="protein sequence ID" value="KAL3789346.1"/>
    <property type="molecule type" value="Genomic_DNA"/>
</dbReference>
<proteinExistence type="inferred from homology"/>
<keyword evidence="2" id="KW-0732">Signal</keyword>
<dbReference type="AlphaFoldDB" id="A0ABD3PPT7"/>
<keyword evidence="4" id="KW-1185">Reference proteome</keyword>
<feature type="chain" id="PRO_5044840288" evidence="2">
    <location>
        <begin position="22"/>
        <end position="387"/>
    </location>
</feature>
<dbReference type="Pfam" id="PF08238">
    <property type="entry name" value="Sel1"/>
    <property type="match status" value="5"/>
</dbReference>
<dbReference type="PANTHER" id="PTHR11102">
    <property type="entry name" value="SEL-1-LIKE PROTEIN"/>
    <property type="match status" value="1"/>
</dbReference>
<accession>A0ABD3PPT7</accession>
<evidence type="ECO:0000313" key="4">
    <source>
        <dbReference type="Proteomes" id="UP001516023"/>
    </source>
</evidence>
<feature type="signal peptide" evidence="2">
    <location>
        <begin position="1"/>
        <end position="21"/>
    </location>
</feature>
<sequence length="387" mass="43040">MKPFETFFGVLLALHHQQVGAVDPRAEIFSKITSGESRYLKATEETTSFNSGEDFEASANTTENTTLHKSIHLASIHGISPFDFSSTRIDSSEFQRTQFMAEDGSLDAAYFLGLFYLYGLESLSPDIERAEEWFLQAAVGGHTDAQCALGLLLYHGHGKVKMDRNSATDYFRLASNSGNSYAHWLYGRSLFEAGASASLLSPFESIKQQMDEAARLFGLVENKIPEAAHQLAVMFEYGLVNQGRDDNKIKFAKAAELYESAAQRGYVESTYHLALMYVYGRGFSQDYARAAELFRVATNQPFSHPPSMRYLAVILANGYTNPDGIPDFDAALQLYEKCSSQSDFTDVKSLCKEEKESLMKIVDAAKSGNFVSNVHNMTQSNQTFTVE</sequence>
<dbReference type="PANTHER" id="PTHR11102:SF160">
    <property type="entry name" value="ERAD-ASSOCIATED E3 UBIQUITIN-PROTEIN LIGASE COMPONENT HRD3"/>
    <property type="match status" value="1"/>
</dbReference>
<dbReference type="Proteomes" id="UP001516023">
    <property type="component" value="Unassembled WGS sequence"/>
</dbReference>
<organism evidence="3 4">
    <name type="scientific">Cyclotella cryptica</name>
    <dbReference type="NCBI Taxonomy" id="29204"/>
    <lineage>
        <taxon>Eukaryota</taxon>
        <taxon>Sar</taxon>
        <taxon>Stramenopiles</taxon>
        <taxon>Ochrophyta</taxon>
        <taxon>Bacillariophyta</taxon>
        <taxon>Coscinodiscophyceae</taxon>
        <taxon>Thalassiosirophycidae</taxon>
        <taxon>Stephanodiscales</taxon>
        <taxon>Stephanodiscaceae</taxon>
        <taxon>Cyclotella</taxon>
    </lineage>
</organism>
<name>A0ABD3PPT7_9STRA</name>
<evidence type="ECO:0000256" key="1">
    <source>
        <dbReference type="ARBA" id="ARBA00038101"/>
    </source>
</evidence>
<dbReference type="SMART" id="SM00671">
    <property type="entry name" value="SEL1"/>
    <property type="match status" value="5"/>
</dbReference>
<dbReference type="InterPro" id="IPR006597">
    <property type="entry name" value="Sel1-like"/>
</dbReference>
<protein>
    <submittedName>
        <fullName evidence="3">Uncharacterized protein</fullName>
    </submittedName>
</protein>